<gene>
    <name evidence="2" type="primary">LOC102805923</name>
</gene>
<sequence>MGNTIEAANILSDLLFNADDGMKRKCKLPQTIRKFDKKSNWFDDYCKYMKQQTRKALNQFRNCRSVVNLENYITHRNNYRILLRDKKILFNNLKKREVYISENNQNTKEFWNLLNSKKSGSSTKIQPSAWHVYFSQLFASTDLNYGNESNMFLEEVQDYLNNLLILPESNAVIDYYQILDQAITIVELEHALSRLNANKTAGIDGLLPEIFKHIPMIFKQLLVKLFNTILNTGIFPPQWVHGLIIPVYEKGERDSVNNYRGITLLPSITTVFSDIIYNRLLNWVNLHYPTVEEQAGFRKNYSSVDNLFVLSTIIDRYL</sequence>
<evidence type="ECO:0000313" key="1">
    <source>
        <dbReference type="Proteomes" id="UP000694865"/>
    </source>
</evidence>
<dbReference type="RefSeq" id="XP_006825823.1">
    <property type="nucleotide sequence ID" value="XM_006825760.1"/>
</dbReference>
<keyword evidence="1" id="KW-1185">Reference proteome</keyword>
<dbReference type="PANTHER" id="PTHR19446">
    <property type="entry name" value="REVERSE TRANSCRIPTASES"/>
    <property type="match status" value="1"/>
</dbReference>
<dbReference type="GeneID" id="102805923"/>
<accession>A0ABM0N0N2</accession>
<name>A0ABM0N0N2_SACKO</name>
<proteinExistence type="predicted"/>
<dbReference type="Proteomes" id="UP000694865">
    <property type="component" value="Unplaced"/>
</dbReference>
<evidence type="ECO:0000313" key="2">
    <source>
        <dbReference type="RefSeq" id="XP_006825823.1"/>
    </source>
</evidence>
<reference evidence="2" key="1">
    <citation type="submission" date="2025-08" db="UniProtKB">
        <authorList>
            <consortium name="RefSeq"/>
        </authorList>
    </citation>
    <scope>IDENTIFICATION</scope>
    <source>
        <tissue evidence="2">Testes</tissue>
    </source>
</reference>
<organism evidence="1 2">
    <name type="scientific">Saccoglossus kowalevskii</name>
    <name type="common">Acorn worm</name>
    <dbReference type="NCBI Taxonomy" id="10224"/>
    <lineage>
        <taxon>Eukaryota</taxon>
        <taxon>Metazoa</taxon>
        <taxon>Hemichordata</taxon>
        <taxon>Enteropneusta</taxon>
        <taxon>Harrimaniidae</taxon>
        <taxon>Saccoglossus</taxon>
    </lineage>
</organism>
<protein>
    <submittedName>
        <fullName evidence="2">Uncharacterized protein LOC102805923</fullName>
    </submittedName>
</protein>